<feature type="region of interest" description="Disordered" evidence="9">
    <location>
        <begin position="186"/>
        <end position="205"/>
    </location>
</feature>
<accession>A0A9Q8PL75</accession>
<dbReference type="Proteomes" id="UP000756132">
    <property type="component" value="Chromosome 12"/>
</dbReference>
<dbReference type="InterPro" id="IPR000456">
    <property type="entry name" value="Ribosomal_bL17"/>
</dbReference>
<proteinExistence type="inferred from homology"/>
<dbReference type="AlphaFoldDB" id="A0A9Q8PL75"/>
<reference evidence="10" key="1">
    <citation type="submission" date="2021-12" db="EMBL/GenBank/DDBJ databases">
        <authorList>
            <person name="Zaccaron A."/>
            <person name="Stergiopoulos I."/>
        </authorList>
    </citation>
    <scope>NUCLEOTIDE SEQUENCE</scope>
    <source>
        <strain evidence="10">Race5_Kim</strain>
    </source>
</reference>
<dbReference type="GO" id="GO:0003735">
    <property type="term" value="F:structural constituent of ribosome"/>
    <property type="evidence" value="ECO:0007669"/>
    <property type="project" value="InterPro"/>
</dbReference>
<comment type="subcellular location">
    <subcellularLocation>
        <location evidence="1">Mitochondrion</location>
    </subcellularLocation>
</comment>
<dbReference type="InterPro" id="IPR036373">
    <property type="entry name" value="Ribosomal_bL17_sf"/>
</dbReference>
<dbReference type="FunFam" id="3.90.1030.10:FF:000005">
    <property type="entry name" value="Probable 50S ribosomal protein L17"/>
    <property type="match status" value="1"/>
</dbReference>
<dbReference type="Gene3D" id="3.90.1030.10">
    <property type="entry name" value="Ribosomal protein L17"/>
    <property type="match status" value="1"/>
</dbReference>
<reference evidence="10" key="2">
    <citation type="journal article" date="2022" name="Microb. Genom.">
        <title>A chromosome-scale genome assembly of the tomato pathogen Cladosporium fulvum reveals a compartmentalized genome architecture and the presence of a dispensable chromosome.</title>
        <authorList>
            <person name="Zaccaron A.Z."/>
            <person name="Chen L.H."/>
            <person name="Samaras A."/>
            <person name="Stergiopoulos I."/>
        </authorList>
    </citation>
    <scope>NUCLEOTIDE SEQUENCE</scope>
    <source>
        <strain evidence="10">Race5_Kim</strain>
    </source>
</reference>
<organism evidence="10 11">
    <name type="scientific">Passalora fulva</name>
    <name type="common">Tomato leaf mold</name>
    <name type="synonym">Cladosporium fulvum</name>
    <dbReference type="NCBI Taxonomy" id="5499"/>
    <lineage>
        <taxon>Eukaryota</taxon>
        <taxon>Fungi</taxon>
        <taxon>Dikarya</taxon>
        <taxon>Ascomycota</taxon>
        <taxon>Pezizomycotina</taxon>
        <taxon>Dothideomycetes</taxon>
        <taxon>Dothideomycetidae</taxon>
        <taxon>Mycosphaerellales</taxon>
        <taxon>Mycosphaerellaceae</taxon>
        <taxon>Fulvia</taxon>
    </lineage>
</organism>
<dbReference type="PANTHER" id="PTHR14413">
    <property type="entry name" value="RIBOSOMAL PROTEIN L17"/>
    <property type="match status" value="1"/>
</dbReference>
<comment type="function">
    <text evidence="7">Component of the mitochondrial ribosome (mitoribosome), a dedicated translation machinery responsible for the synthesis of mitochondrial genome-encoded proteins, including at least some of the essential transmembrane subunits of the mitochondrial respiratory chain. The mitoribosomes are attached to the mitochondrial inner membrane and translation products are cotranslationally integrated into the membrane.</text>
</comment>
<dbReference type="GeneID" id="71993591"/>
<keyword evidence="3 8" id="KW-0689">Ribosomal protein</keyword>
<evidence type="ECO:0000256" key="9">
    <source>
        <dbReference type="SAM" id="MobiDB-lite"/>
    </source>
</evidence>
<evidence type="ECO:0000256" key="4">
    <source>
        <dbReference type="ARBA" id="ARBA00023128"/>
    </source>
</evidence>
<dbReference type="EMBL" id="CP090174">
    <property type="protein sequence ID" value="UJO24485.1"/>
    <property type="molecule type" value="Genomic_DNA"/>
</dbReference>
<evidence type="ECO:0000256" key="5">
    <source>
        <dbReference type="ARBA" id="ARBA00023274"/>
    </source>
</evidence>
<dbReference type="KEGG" id="ffu:CLAFUR5_13713"/>
<keyword evidence="5 8" id="KW-0687">Ribonucleoprotein</keyword>
<dbReference type="Pfam" id="PF01196">
    <property type="entry name" value="Ribosomal_L17"/>
    <property type="match status" value="1"/>
</dbReference>
<dbReference type="PROSITE" id="PS01167">
    <property type="entry name" value="RIBOSOMAL_L17"/>
    <property type="match status" value="1"/>
</dbReference>
<dbReference type="NCBIfam" id="TIGR00059">
    <property type="entry name" value="L17"/>
    <property type="match status" value="1"/>
</dbReference>
<name>A0A9Q8PL75_PASFU</name>
<sequence>MAGGLVKYRHLSRDSAHRRALLRNLVTSLIQHESITTTWHKAKEAQRLAEKLITLGKRNTEAARRGAQAIFFQPHLHIPKLFGPLRERYANRPGGYTRVLRIEPIKEDQAESAILELVDGPKDMRMAMTAKSIANARAKAEEEGRDFRVNDMTAHNVKKVTRFREGGERDLEEMVERFERLRAEGDEGVDEVKKRRVYHENPRSR</sequence>
<dbReference type="PANTHER" id="PTHR14413:SF16">
    <property type="entry name" value="LARGE RIBOSOMAL SUBUNIT PROTEIN BL17M"/>
    <property type="match status" value="1"/>
</dbReference>
<evidence type="ECO:0000313" key="11">
    <source>
        <dbReference type="Proteomes" id="UP000756132"/>
    </source>
</evidence>
<protein>
    <recommendedName>
        <fullName evidence="6">Large ribosomal subunit protein bL17m</fullName>
    </recommendedName>
</protein>
<gene>
    <name evidence="10" type="ORF">CLAFUR5_13713</name>
</gene>
<dbReference type="GO" id="GO:0005762">
    <property type="term" value="C:mitochondrial large ribosomal subunit"/>
    <property type="evidence" value="ECO:0007669"/>
    <property type="project" value="TreeGrafter"/>
</dbReference>
<dbReference type="OrthoDB" id="275000at2759"/>
<comment type="similarity">
    <text evidence="2 8">Belongs to the bacterial ribosomal protein bL17 family.</text>
</comment>
<evidence type="ECO:0000313" key="10">
    <source>
        <dbReference type="EMBL" id="UJO24485.1"/>
    </source>
</evidence>
<dbReference type="OMA" id="HIQTTYA"/>
<keyword evidence="11" id="KW-1185">Reference proteome</keyword>
<dbReference type="GO" id="GO:0006412">
    <property type="term" value="P:translation"/>
    <property type="evidence" value="ECO:0007669"/>
    <property type="project" value="InterPro"/>
</dbReference>
<evidence type="ECO:0000256" key="1">
    <source>
        <dbReference type="ARBA" id="ARBA00004173"/>
    </source>
</evidence>
<evidence type="ECO:0000256" key="3">
    <source>
        <dbReference type="ARBA" id="ARBA00022980"/>
    </source>
</evidence>
<evidence type="ECO:0000256" key="8">
    <source>
        <dbReference type="RuleBase" id="RU000660"/>
    </source>
</evidence>
<dbReference type="SUPFAM" id="SSF64263">
    <property type="entry name" value="Prokaryotic ribosomal protein L17"/>
    <property type="match status" value="1"/>
</dbReference>
<keyword evidence="4" id="KW-0496">Mitochondrion</keyword>
<dbReference type="RefSeq" id="XP_047768851.1">
    <property type="nucleotide sequence ID" value="XM_047912861.1"/>
</dbReference>
<evidence type="ECO:0000256" key="6">
    <source>
        <dbReference type="ARBA" id="ARBA00035290"/>
    </source>
</evidence>
<evidence type="ECO:0000256" key="2">
    <source>
        <dbReference type="ARBA" id="ARBA00008777"/>
    </source>
</evidence>
<dbReference type="InterPro" id="IPR047859">
    <property type="entry name" value="Ribosomal_bL17_CS"/>
</dbReference>
<evidence type="ECO:0000256" key="7">
    <source>
        <dbReference type="ARBA" id="ARBA00037226"/>
    </source>
</evidence>